<keyword evidence="2" id="KW-0732">Signal</keyword>
<reference evidence="3" key="1">
    <citation type="submission" date="2006-10" db="EMBL/GenBank/DDBJ databases">
        <title>Complete sequence of Solibacter usitatus Ellin6076.</title>
        <authorList>
            <consortium name="US DOE Joint Genome Institute"/>
            <person name="Copeland A."/>
            <person name="Lucas S."/>
            <person name="Lapidus A."/>
            <person name="Barry K."/>
            <person name="Detter J.C."/>
            <person name="Glavina del Rio T."/>
            <person name="Hammon N."/>
            <person name="Israni S."/>
            <person name="Dalin E."/>
            <person name="Tice H."/>
            <person name="Pitluck S."/>
            <person name="Thompson L.S."/>
            <person name="Brettin T."/>
            <person name="Bruce D."/>
            <person name="Han C."/>
            <person name="Tapia R."/>
            <person name="Gilna P."/>
            <person name="Schmutz J."/>
            <person name="Larimer F."/>
            <person name="Land M."/>
            <person name="Hauser L."/>
            <person name="Kyrpides N."/>
            <person name="Mikhailova N."/>
            <person name="Janssen P.H."/>
            <person name="Kuske C.R."/>
            <person name="Richardson P."/>
        </authorList>
    </citation>
    <scope>NUCLEOTIDE SEQUENCE</scope>
    <source>
        <strain evidence="3">Ellin6076</strain>
    </source>
</reference>
<keyword evidence="1" id="KW-0175">Coiled coil</keyword>
<feature type="signal peptide" evidence="2">
    <location>
        <begin position="1"/>
        <end position="19"/>
    </location>
</feature>
<evidence type="ECO:0000313" key="3">
    <source>
        <dbReference type="EMBL" id="ABJ84131.1"/>
    </source>
</evidence>
<proteinExistence type="predicted"/>
<protein>
    <submittedName>
        <fullName evidence="3">Uncharacterized protein</fullName>
    </submittedName>
</protein>
<name>Q022G9_SOLUE</name>
<organism evidence="3">
    <name type="scientific">Solibacter usitatus (strain Ellin6076)</name>
    <dbReference type="NCBI Taxonomy" id="234267"/>
    <lineage>
        <taxon>Bacteria</taxon>
        <taxon>Pseudomonadati</taxon>
        <taxon>Acidobacteriota</taxon>
        <taxon>Terriglobia</taxon>
        <taxon>Bryobacterales</taxon>
        <taxon>Solibacteraceae</taxon>
        <taxon>Candidatus Solibacter</taxon>
    </lineage>
</organism>
<accession>Q022G9</accession>
<dbReference type="STRING" id="234267.Acid_3154"/>
<evidence type="ECO:0000256" key="2">
    <source>
        <dbReference type="SAM" id="SignalP"/>
    </source>
</evidence>
<dbReference type="KEGG" id="sus:Acid_3154"/>
<sequence precursor="true">MWKLAATVFLLAQSSFAQKEIPMSTDKGNIVLLYNDIIASGSFSTLFGSIRNDTPNELTSLDFEVVAYDQTGADVRMCDRSNTGLKCEFHILTAVQSGESLRIDPLVGTFHPNRVIPKKQRITRVEWRVVAAKFTPIPVEPTLSFTPGEGDIVVWDINFGSRMGALAFLSFRLVNQTPFKGSDSAPGLSSMVRIALRADGSCDGKPMQWISDSNWLRPHNFKHYDNFWKTNSAIAASDTCEVNFFSGTLVLDADSAMADSYKLSLPFHIDVVGEKLNSNALIFHVKDRIPQILAKQAADKLAADKAQAEQEARRAIEAEKQRVEAEEQRAAAEEQAAIDRKKAVAEVARRKRLAAEQKKKDDERDASLARNRAEQEAAAAEERRKLRANCTLIYQNTIDTKVKDLTIREEQQVRACQVLGLYPPR</sequence>
<gene>
    <name evidence="3" type="ordered locus">Acid_3154</name>
</gene>
<dbReference type="InParanoid" id="Q022G9"/>
<feature type="coiled-coil region" evidence="1">
    <location>
        <begin position="298"/>
        <end position="383"/>
    </location>
</feature>
<dbReference type="HOGENOM" id="CLU_645421_0_0_0"/>
<evidence type="ECO:0000256" key="1">
    <source>
        <dbReference type="SAM" id="Coils"/>
    </source>
</evidence>
<feature type="chain" id="PRO_5004162996" evidence="2">
    <location>
        <begin position="20"/>
        <end position="425"/>
    </location>
</feature>
<dbReference type="EMBL" id="CP000473">
    <property type="protein sequence ID" value="ABJ84131.1"/>
    <property type="molecule type" value="Genomic_DNA"/>
</dbReference>
<dbReference type="AlphaFoldDB" id="Q022G9"/>